<keyword evidence="3" id="KW-1185">Reference proteome</keyword>
<keyword evidence="1" id="KW-0472">Membrane</keyword>
<evidence type="ECO:0000256" key="1">
    <source>
        <dbReference type="SAM" id="Phobius"/>
    </source>
</evidence>
<sequence>MTPKPEVVTAPQVITPKTKFTWKYLTPGHLATSGIYSQEDIDRLRDHIMFPAEKPAILNTVAQKLLTSSKSGNSEFHLHDLLDEEDIEKIAESAAHKVWNGFLTFGSASAGIIGIYVIFRAIKLIIDVILQGCAIHNLYGCSFHLLGACLGSLTHLLVTRTNTENERRSVRFSKNKASEIDSEIDHEIHIIS</sequence>
<keyword evidence="1" id="KW-0812">Transmembrane</keyword>
<keyword evidence="1" id="KW-1133">Transmembrane helix</keyword>
<reference evidence="2" key="1">
    <citation type="submission" date="2021-08" db="EMBL/GenBank/DDBJ databases">
        <authorList>
            <person name="Misof B."/>
            <person name="Oliver O."/>
            <person name="Podsiadlowski L."/>
            <person name="Donath A."/>
            <person name="Peters R."/>
            <person name="Mayer C."/>
            <person name="Rust J."/>
            <person name="Gunkel S."/>
            <person name="Lesny P."/>
            <person name="Martin S."/>
            <person name="Oeyen J.P."/>
            <person name="Petersen M."/>
            <person name="Panagiotis P."/>
            <person name="Wilbrandt J."/>
            <person name="Tanja T."/>
        </authorList>
    </citation>
    <scope>NUCLEOTIDE SEQUENCE</scope>
    <source>
        <strain evidence="2">GBR_01_08_01A</strain>
        <tissue evidence="2">Thorax + abdomen</tissue>
    </source>
</reference>
<organism evidence="2 3">
    <name type="scientific">Odynerus spinipes</name>
    <dbReference type="NCBI Taxonomy" id="1348599"/>
    <lineage>
        <taxon>Eukaryota</taxon>
        <taxon>Metazoa</taxon>
        <taxon>Ecdysozoa</taxon>
        <taxon>Arthropoda</taxon>
        <taxon>Hexapoda</taxon>
        <taxon>Insecta</taxon>
        <taxon>Pterygota</taxon>
        <taxon>Neoptera</taxon>
        <taxon>Endopterygota</taxon>
        <taxon>Hymenoptera</taxon>
        <taxon>Apocrita</taxon>
        <taxon>Aculeata</taxon>
        <taxon>Vespoidea</taxon>
        <taxon>Vespidae</taxon>
        <taxon>Eumeninae</taxon>
        <taxon>Odynerus</taxon>
    </lineage>
</organism>
<dbReference type="EMBL" id="JAIFRP010004422">
    <property type="protein sequence ID" value="KAK2575369.1"/>
    <property type="molecule type" value="Genomic_DNA"/>
</dbReference>
<reference evidence="2" key="2">
    <citation type="journal article" date="2023" name="Commun. Biol.">
        <title>Intrasexual cuticular hydrocarbon dimorphism in a wasp sheds light on hydrocarbon biosynthesis genes in Hymenoptera.</title>
        <authorList>
            <person name="Moris V.C."/>
            <person name="Podsiadlowski L."/>
            <person name="Martin S."/>
            <person name="Oeyen J.P."/>
            <person name="Donath A."/>
            <person name="Petersen M."/>
            <person name="Wilbrandt J."/>
            <person name="Misof B."/>
            <person name="Liedtke D."/>
            <person name="Thamm M."/>
            <person name="Scheiner R."/>
            <person name="Schmitt T."/>
            <person name="Niehuis O."/>
        </authorList>
    </citation>
    <scope>NUCLEOTIDE SEQUENCE</scope>
    <source>
        <strain evidence="2">GBR_01_08_01A</strain>
    </source>
</reference>
<protein>
    <submittedName>
        <fullName evidence="2">Uncharacterized protein</fullName>
    </submittedName>
</protein>
<feature type="transmembrane region" description="Helical" evidence="1">
    <location>
        <begin position="134"/>
        <end position="158"/>
    </location>
</feature>
<proteinExistence type="predicted"/>
<comment type="caution">
    <text evidence="2">The sequence shown here is derived from an EMBL/GenBank/DDBJ whole genome shotgun (WGS) entry which is preliminary data.</text>
</comment>
<dbReference type="Pfam" id="PF24664">
    <property type="entry name" value="Monjiviricetes_fusion"/>
    <property type="match status" value="1"/>
</dbReference>
<accession>A0AAD9R911</accession>
<name>A0AAD9R911_9HYME</name>
<evidence type="ECO:0000313" key="3">
    <source>
        <dbReference type="Proteomes" id="UP001258017"/>
    </source>
</evidence>
<dbReference type="Proteomes" id="UP001258017">
    <property type="component" value="Unassembled WGS sequence"/>
</dbReference>
<gene>
    <name evidence="2" type="ORF">KPH14_008478</name>
</gene>
<evidence type="ECO:0000313" key="2">
    <source>
        <dbReference type="EMBL" id="KAK2575369.1"/>
    </source>
</evidence>
<feature type="transmembrane region" description="Helical" evidence="1">
    <location>
        <begin position="98"/>
        <end position="122"/>
    </location>
</feature>
<dbReference type="AlphaFoldDB" id="A0AAD9R911"/>